<proteinExistence type="predicted"/>
<dbReference type="GO" id="GO:0004674">
    <property type="term" value="F:protein serine/threonine kinase activity"/>
    <property type="evidence" value="ECO:0007669"/>
    <property type="project" value="UniProtKB-KW"/>
</dbReference>
<dbReference type="Gene3D" id="3.30.565.10">
    <property type="entry name" value="Histidine kinase-like ATPase, C-terminal domain"/>
    <property type="match status" value="1"/>
</dbReference>
<feature type="domain" description="Histidine kinase/HSP90-like ATPase" evidence="2">
    <location>
        <begin position="10"/>
        <end position="137"/>
    </location>
</feature>
<organism evidence="3 4">
    <name type="scientific">Pseudonocardia hydrocarbonoxydans</name>
    <dbReference type="NCBI Taxonomy" id="76726"/>
    <lineage>
        <taxon>Bacteria</taxon>
        <taxon>Bacillati</taxon>
        <taxon>Actinomycetota</taxon>
        <taxon>Actinomycetes</taxon>
        <taxon>Pseudonocardiales</taxon>
        <taxon>Pseudonocardiaceae</taxon>
        <taxon>Pseudonocardia</taxon>
    </lineage>
</organism>
<dbReference type="EMBL" id="BJNG01000008">
    <property type="protein sequence ID" value="GEC18714.1"/>
    <property type="molecule type" value="Genomic_DNA"/>
</dbReference>
<reference evidence="3 4" key="1">
    <citation type="submission" date="2019-06" db="EMBL/GenBank/DDBJ databases">
        <title>Whole genome shotgun sequence of Pseudonocardia hydrocarbonoxydans NBRC 14498.</title>
        <authorList>
            <person name="Hosoyama A."/>
            <person name="Uohara A."/>
            <person name="Ohji S."/>
            <person name="Ichikawa N."/>
        </authorList>
    </citation>
    <scope>NUCLEOTIDE SEQUENCE [LARGE SCALE GENOMIC DNA]</scope>
    <source>
        <strain evidence="3 4">NBRC 14498</strain>
    </source>
</reference>
<dbReference type="Pfam" id="PF13581">
    <property type="entry name" value="HATPase_c_2"/>
    <property type="match status" value="1"/>
</dbReference>
<dbReference type="InterPro" id="IPR050267">
    <property type="entry name" value="Anti-sigma-factor_SerPK"/>
</dbReference>
<dbReference type="RefSeq" id="WP_170183643.1">
    <property type="nucleotide sequence ID" value="NZ_BAAARZ010000067.1"/>
</dbReference>
<dbReference type="PANTHER" id="PTHR35526:SF3">
    <property type="entry name" value="ANTI-SIGMA-F FACTOR RSBW"/>
    <property type="match status" value="1"/>
</dbReference>
<evidence type="ECO:0000313" key="3">
    <source>
        <dbReference type="EMBL" id="GEC18714.1"/>
    </source>
</evidence>
<dbReference type="CDD" id="cd16936">
    <property type="entry name" value="HATPase_RsbW-like"/>
    <property type="match status" value="1"/>
</dbReference>
<dbReference type="Proteomes" id="UP000320338">
    <property type="component" value="Unassembled WGS sequence"/>
</dbReference>
<accession>A0A4Y3WIV0</accession>
<evidence type="ECO:0000259" key="2">
    <source>
        <dbReference type="Pfam" id="PF13581"/>
    </source>
</evidence>
<dbReference type="InterPro" id="IPR003594">
    <property type="entry name" value="HATPase_dom"/>
</dbReference>
<protein>
    <recommendedName>
        <fullName evidence="2">Histidine kinase/HSP90-like ATPase domain-containing protein</fullName>
    </recommendedName>
</protein>
<name>A0A4Y3WIV0_9PSEU</name>
<dbReference type="PANTHER" id="PTHR35526">
    <property type="entry name" value="ANTI-SIGMA-F FACTOR RSBW-RELATED"/>
    <property type="match status" value="1"/>
</dbReference>
<comment type="caution">
    <text evidence="3">The sequence shown here is derived from an EMBL/GenBank/DDBJ whole genome shotgun (WGS) entry which is preliminary data.</text>
</comment>
<keyword evidence="4" id="KW-1185">Reference proteome</keyword>
<keyword evidence="1" id="KW-0808">Transferase</keyword>
<evidence type="ECO:0000256" key="1">
    <source>
        <dbReference type="ARBA" id="ARBA00022527"/>
    </source>
</evidence>
<evidence type="ECO:0000313" key="4">
    <source>
        <dbReference type="Proteomes" id="UP000320338"/>
    </source>
</evidence>
<dbReference type="InterPro" id="IPR036890">
    <property type="entry name" value="HATPase_C_sf"/>
</dbReference>
<keyword evidence="1" id="KW-0418">Kinase</keyword>
<sequence>MPDLLELALSAEPSAPSRVRRAVTDWLFPFCGRQPLCEAAEDLVYAVSEAVSNSVDHAYAGSRRGGVTVRGRFRPTGRGPVGCSTGVRVELVVVDTGRWREPREVPEGRGRGLRMIGAFVDAVEVSQDGDGTTVTLRRLLDCPAG</sequence>
<dbReference type="AlphaFoldDB" id="A0A4Y3WIV0"/>
<dbReference type="SUPFAM" id="SSF55874">
    <property type="entry name" value="ATPase domain of HSP90 chaperone/DNA topoisomerase II/histidine kinase"/>
    <property type="match status" value="1"/>
</dbReference>
<gene>
    <name evidence="3" type="ORF">PHY01_09970</name>
</gene>
<keyword evidence="1" id="KW-0723">Serine/threonine-protein kinase</keyword>